<dbReference type="EMBL" id="KL142367">
    <property type="protein sequence ID" value="KDR84865.1"/>
    <property type="molecule type" value="Genomic_DNA"/>
</dbReference>
<reference evidence="12" key="1">
    <citation type="journal article" date="2014" name="Proc. Natl. Acad. Sci. U.S.A.">
        <title>Extensive sampling of basidiomycete genomes demonstrates inadequacy of the white-rot/brown-rot paradigm for wood decay fungi.</title>
        <authorList>
            <person name="Riley R."/>
            <person name="Salamov A.A."/>
            <person name="Brown D.W."/>
            <person name="Nagy L.G."/>
            <person name="Floudas D."/>
            <person name="Held B.W."/>
            <person name="Levasseur A."/>
            <person name="Lombard V."/>
            <person name="Morin E."/>
            <person name="Otillar R."/>
            <person name="Lindquist E.A."/>
            <person name="Sun H."/>
            <person name="LaButti K.M."/>
            <person name="Schmutz J."/>
            <person name="Jabbour D."/>
            <person name="Luo H."/>
            <person name="Baker S.E."/>
            <person name="Pisabarro A.G."/>
            <person name="Walton J.D."/>
            <person name="Blanchette R.A."/>
            <person name="Henrissat B."/>
            <person name="Martin F."/>
            <person name="Cullen D."/>
            <person name="Hibbett D.S."/>
            <person name="Grigoriev I.V."/>
        </authorList>
    </citation>
    <scope>NUCLEOTIDE SEQUENCE [LARGE SCALE GENOMIC DNA]</scope>
    <source>
        <strain evidence="12">CBS 339.88</strain>
    </source>
</reference>
<protein>
    <recommendedName>
        <fullName evidence="13">OPT family small oligopeptide transporter</fullName>
    </recommendedName>
</protein>
<evidence type="ECO:0000256" key="4">
    <source>
        <dbReference type="ARBA" id="ARBA00022692"/>
    </source>
</evidence>
<feature type="compositionally biased region" description="Basic and acidic residues" evidence="9">
    <location>
        <begin position="76"/>
        <end position="87"/>
    </location>
</feature>
<evidence type="ECO:0000313" key="12">
    <source>
        <dbReference type="Proteomes" id="UP000027222"/>
    </source>
</evidence>
<feature type="transmembrane region" description="Helical" evidence="10">
    <location>
        <begin position="251"/>
        <end position="270"/>
    </location>
</feature>
<evidence type="ECO:0000256" key="5">
    <source>
        <dbReference type="ARBA" id="ARBA00022856"/>
    </source>
</evidence>
<dbReference type="PANTHER" id="PTHR22601">
    <property type="entry name" value="ISP4 LIKE PROTEIN"/>
    <property type="match status" value="1"/>
</dbReference>
<feature type="transmembrane region" description="Helical" evidence="10">
    <location>
        <begin position="437"/>
        <end position="458"/>
    </location>
</feature>
<organism evidence="11 12">
    <name type="scientific">Galerina marginata (strain CBS 339.88)</name>
    <dbReference type="NCBI Taxonomy" id="685588"/>
    <lineage>
        <taxon>Eukaryota</taxon>
        <taxon>Fungi</taxon>
        <taxon>Dikarya</taxon>
        <taxon>Basidiomycota</taxon>
        <taxon>Agaricomycotina</taxon>
        <taxon>Agaricomycetes</taxon>
        <taxon>Agaricomycetidae</taxon>
        <taxon>Agaricales</taxon>
        <taxon>Agaricineae</taxon>
        <taxon>Strophariaceae</taxon>
        <taxon>Galerina</taxon>
    </lineage>
</organism>
<dbReference type="GO" id="GO:0035673">
    <property type="term" value="F:oligopeptide transmembrane transporter activity"/>
    <property type="evidence" value="ECO:0007669"/>
    <property type="project" value="InterPro"/>
</dbReference>
<dbReference type="InterPro" id="IPR004813">
    <property type="entry name" value="OPT"/>
</dbReference>
<keyword evidence="5" id="KW-0571">Peptide transport</keyword>
<feature type="transmembrane region" description="Helical" evidence="10">
    <location>
        <begin position="598"/>
        <end position="616"/>
    </location>
</feature>
<evidence type="ECO:0000313" key="11">
    <source>
        <dbReference type="EMBL" id="KDR84865.1"/>
    </source>
</evidence>
<evidence type="ECO:0000256" key="1">
    <source>
        <dbReference type="ARBA" id="ARBA00004141"/>
    </source>
</evidence>
<comment type="subcellular location">
    <subcellularLocation>
        <location evidence="1">Membrane</location>
        <topology evidence="1">Multi-pass membrane protein</topology>
    </subcellularLocation>
</comment>
<sequence length="811" mass="91414">MEEAKPYASSTEQISLSNLRARNVPDVPEDVDFVMEHLNDPNYDLSKSRPPSFESIEKGHKKSAYLSEVDTESHFDSDRYSTSRAESRNSTAIDFDDESPYPEVRAAVASIDDPTMPVNTFRMWFLGVIFALVTSGFNQIFALRYPSIYITGIVAQLVALPLGHGLARVLPRRQFNTFGFVWSLNPGPFNIKEHVCITVMANVVWGGAYSTEVVLTQRVFYGQTTPLSYQILLALGSQILGFSLGGLLRQFVVWPSSMIWPGALVNSALFNTLHKNYGKRDRGHMTRERFFCIAMGISFVWYWIPGYIFTALSMFNWVCWIVPNSVVVNALFGTNTGLGMSMLTFDWSMIAFIGSPLVTPWWSQMNTGVAFIIMYWIIAPILYFTNTWNTAYFPISSYLTFDNTGNIYQAKQIVTNGVFDQAKYSAYSPVFLSTTLALAYGIAFAAFPAVFVHTFLWFRKDIARRFRSSLKDERDVHSRLMQFYPEVPAWWYAIVGVIALAFFLTSIEIVPTQLPIWAAAVGIILSAFLTIPLAMLQAITNQQVPTQVMHELIAGYMLPGKPIANVIFKTIAFITSNQAINFAGDLKLGHYMKIPPRMMFMCQVVASIIACIWVTLVQDWMLSNIEDICTPGQAQGFRCPGSTTFYTSSLIWGAIGPRRIFSPGAPYSSLLWFFPVGILAPIPFYFLARRFPLSFYRYVNIPVFFAGLSAMPPASGINYASWVLTGFIFNYLVRRFYFRWWMRYNYILSAALDAGVAFAMVVVFFSLGLPKSGGIEFNWWGNSVWMNTADANGMPFKPMPDSGFVGPTTWS</sequence>
<dbReference type="Pfam" id="PF03169">
    <property type="entry name" value="OPT"/>
    <property type="match status" value="1"/>
</dbReference>
<dbReference type="Proteomes" id="UP000027222">
    <property type="component" value="Unassembled WGS sequence"/>
</dbReference>
<evidence type="ECO:0000256" key="3">
    <source>
        <dbReference type="ARBA" id="ARBA00022448"/>
    </source>
</evidence>
<feature type="transmembrane region" description="Helical" evidence="10">
    <location>
        <begin position="227"/>
        <end position="245"/>
    </location>
</feature>
<evidence type="ECO:0000256" key="6">
    <source>
        <dbReference type="ARBA" id="ARBA00022927"/>
    </source>
</evidence>
<proteinExistence type="inferred from homology"/>
<keyword evidence="6" id="KW-0653">Protein transport</keyword>
<keyword evidence="4 10" id="KW-0812">Transmembrane</keyword>
<feature type="transmembrane region" description="Helical" evidence="10">
    <location>
        <begin position="745"/>
        <end position="769"/>
    </location>
</feature>
<feature type="transmembrane region" description="Helical" evidence="10">
    <location>
        <begin position="338"/>
        <end position="358"/>
    </location>
</feature>
<feature type="transmembrane region" description="Helical" evidence="10">
    <location>
        <begin position="365"/>
        <end position="384"/>
    </location>
</feature>
<feature type="region of interest" description="Disordered" evidence="9">
    <location>
        <begin position="76"/>
        <end position="96"/>
    </location>
</feature>
<dbReference type="HOGENOM" id="CLU_004965_1_1_1"/>
<accession>A0A067TNR2</accession>
<name>A0A067TNR2_GALM3</name>
<feature type="transmembrane region" description="Helical" evidence="10">
    <location>
        <begin position="516"/>
        <end position="539"/>
    </location>
</feature>
<evidence type="ECO:0008006" key="13">
    <source>
        <dbReference type="Google" id="ProtNLM"/>
    </source>
</evidence>
<dbReference type="InterPro" id="IPR004648">
    <property type="entry name" value="Oligpept_transpt"/>
</dbReference>
<feature type="transmembrane region" description="Helical" evidence="10">
    <location>
        <begin position="290"/>
        <end position="318"/>
    </location>
</feature>
<dbReference type="AlphaFoldDB" id="A0A067TNR2"/>
<dbReference type="OrthoDB" id="9986677at2759"/>
<evidence type="ECO:0000256" key="10">
    <source>
        <dbReference type="SAM" id="Phobius"/>
    </source>
</evidence>
<keyword evidence="3" id="KW-0813">Transport</keyword>
<keyword evidence="12" id="KW-1185">Reference proteome</keyword>
<feature type="transmembrane region" description="Helical" evidence="10">
    <location>
        <begin position="123"/>
        <end position="142"/>
    </location>
</feature>
<comment type="similarity">
    <text evidence="2">Belongs to the oligopeptide OPT transporter family.</text>
</comment>
<dbReference type="NCBIfam" id="TIGR00727">
    <property type="entry name" value="ISP4_OPT"/>
    <property type="match status" value="1"/>
</dbReference>
<evidence type="ECO:0000256" key="7">
    <source>
        <dbReference type="ARBA" id="ARBA00022989"/>
    </source>
</evidence>
<feature type="transmembrane region" description="Helical" evidence="10">
    <location>
        <begin position="717"/>
        <end position="733"/>
    </location>
</feature>
<evidence type="ECO:0000256" key="9">
    <source>
        <dbReference type="SAM" id="MobiDB-lite"/>
    </source>
</evidence>
<dbReference type="NCBIfam" id="TIGR00728">
    <property type="entry name" value="OPT_sfam"/>
    <property type="match status" value="1"/>
</dbReference>
<gene>
    <name evidence="11" type="ORF">GALMADRAFT_297148</name>
</gene>
<feature type="transmembrane region" description="Helical" evidence="10">
    <location>
        <begin position="670"/>
        <end position="688"/>
    </location>
</feature>
<feature type="transmembrane region" description="Helical" evidence="10">
    <location>
        <begin position="148"/>
        <end position="167"/>
    </location>
</feature>
<keyword evidence="8 10" id="KW-0472">Membrane</keyword>
<feature type="transmembrane region" description="Helical" evidence="10">
    <location>
        <begin position="489"/>
        <end position="510"/>
    </location>
</feature>
<dbReference type="GO" id="GO:0016020">
    <property type="term" value="C:membrane"/>
    <property type="evidence" value="ECO:0007669"/>
    <property type="project" value="UniProtKB-SubCell"/>
</dbReference>
<dbReference type="GO" id="GO:0015031">
    <property type="term" value="P:protein transport"/>
    <property type="evidence" value="ECO:0007669"/>
    <property type="project" value="UniProtKB-KW"/>
</dbReference>
<keyword evidence="7 10" id="KW-1133">Transmembrane helix</keyword>
<evidence type="ECO:0000256" key="8">
    <source>
        <dbReference type="ARBA" id="ARBA00023136"/>
    </source>
</evidence>
<evidence type="ECO:0000256" key="2">
    <source>
        <dbReference type="ARBA" id="ARBA00008807"/>
    </source>
</evidence>